<dbReference type="EMBL" id="CP042436">
    <property type="protein sequence ID" value="QEC64559.1"/>
    <property type="molecule type" value="Genomic_DNA"/>
</dbReference>
<evidence type="ECO:0000313" key="3">
    <source>
        <dbReference type="Proteomes" id="UP000321479"/>
    </source>
</evidence>
<evidence type="ECO:0008006" key="4">
    <source>
        <dbReference type="Google" id="ProtNLM"/>
    </source>
</evidence>
<dbReference type="Gene3D" id="1.20.120.1490">
    <property type="match status" value="1"/>
</dbReference>
<organism evidence="2 3">
    <name type="scientific">Mucilaginibacter ginsenosidivorans</name>
    <dbReference type="NCBI Taxonomy" id="398053"/>
    <lineage>
        <taxon>Bacteria</taxon>
        <taxon>Pseudomonadati</taxon>
        <taxon>Bacteroidota</taxon>
        <taxon>Sphingobacteriia</taxon>
        <taxon>Sphingobacteriales</taxon>
        <taxon>Sphingobacteriaceae</taxon>
        <taxon>Mucilaginibacter</taxon>
    </lineage>
</organism>
<dbReference type="RefSeq" id="WP_147033393.1">
    <property type="nucleotide sequence ID" value="NZ_CP042436.1"/>
</dbReference>
<keyword evidence="1" id="KW-0732">Signal</keyword>
<accession>A0A5B8UZZ7</accession>
<feature type="chain" id="PRO_5022960713" description="Periplasmic heavy metal sensor" evidence="1">
    <location>
        <begin position="22"/>
        <end position="122"/>
    </location>
</feature>
<dbReference type="OrthoDB" id="798005at2"/>
<gene>
    <name evidence="2" type="ORF">FRZ54_18935</name>
</gene>
<feature type="signal peptide" evidence="1">
    <location>
        <begin position="1"/>
        <end position="21"/>
    </location>
</feature>
<name>A0A5B8UZZ7_9SPHI</name>
<evidence type="ECO:0000256" key="1">
    <source>
        <dbReference type="SAM" id="SignalP"/>
    </source>
</evidence>
<keyword evidence="3" id="KW-1185">Reference proteome</keyword>
<dbReference type="AlphaFoldDB" id="A0A5B8UZZ7"/>
<dbReference type="Proteomes" id="UP000321479">
    <property type="component" value="Chromosome"/>
</dbReference>
<evidence type="ECO:0000313" key="2">
    <source>
        <dbReference type="EMBL" id="QEC64559.1"/>
    </source>
</evidence>
<protein>
    <recommendedName>
        <fullName evidence="4">Periplasmic heavy metal sensor</fullName>
    </recommendedName>
</protein>
<proteinExistence type="predicted"/>
<sequence length="122" mass="13326">MMKKFLLVCCILLGISAVSRAQGGGGRMSPEDRAKNLQTQLKLNDDQTAKITAIYKAQAVKRDSIRTAANGDRDAMRSAMMPLMKETNDKVKAILTPEQQTAYQKMMDEMRARMQGGGGGGN</sequence>
<reference evidence="2 3" key="1">
    <citation type="journal article" date="2017" name="Curr. Microbiol.">
        <title>Mucilaginibacter ginsenosidivorans sp. nov., Isolated from Soil of Ginseng Field.</title>
        <authorList>
            <person name="Kim M.M."/>
            <person name="Siddiqi M.Z."/>
            <person name="Im W.T."/>
        </authorList>
    </citation>
    <scope>NUCLEOTIDE SEQUENCE [LARGE SCALE GENOMIC DNA]</scope>
    <source>
        <strain evidence="2 3">Gsoil 3017</strain>
    </source>
</reference>
<dbReference type="KEGG" id="mgin:FRZ54_18935"/>